<evidence type="ECO:0000313" key="2">
    <source>
        <dbReference type="Proteomes" id="UP001234202"/>
    </source>
</evidence>
<gene>
    <name evidence="1" type="ORF">QFC24_002816</name>
</gene>
<name>A0ACC2XNQ3_9TREE</name>
<sequence>MLKTRTMRCTDDLLMDDESAFSGPSDLRALAGDSTMVEEVRLLVGMIVGTTIDEVVLLDEAHLLDDEVLHHDDHEAHLLWDDETETPEMTEKETTDDVPGLPLVVDEAAEAFHRMAMSVQGRLIELTMPSMRTLGVKLVAMNETNKRKICLLALLDLPIAVRKPHMQLYALILSAVW</sequence>
<dbReference type="Proteomes" id="UP001234202">
    <property type="component" value="Unassembled WGS sequence"/>
</dbReference>
<accession>A0ACC2XNQ3</accession>
<organism evidence="1 2">
    <name type="scientific">Naganishia onofrii</name>
    <dbReference type="NCBI Taxonomy" id="1851511"/>
    <lineage>
        <taxon>Eukaryota</taxon>
        <taxon>Fungi</taxon>
        <taxon>Dikarya</taxon>
        <taxon>Basidiomycota</taxon>
        <taxon>Agaricomycotina</taxon>
        <taxon>Tremellomycetes</taxon>
        <taxon>Filobasidiales</taxon>
        <taxon>Filobasidiaceae</taxon>
        <taxon>Naganishia</taxon>
    </lineage>
</organism>
<evidence type="ECO:0000313" key="1">
    <source>
        <dbReference type="EMBL" id="KAJ9124887.1"/>
    </source>
</evidence>
<proteinExistence type="predicted"/>
<protein>
    <submittedName>
        <fullName evidence="1">Uncharacterized protein</fullName>
    </submittedName>
</protein>
<comment type="caution">
    <text evidence="1">The sequence shown here is derived from an EMBL/GenBank/DDBJ whole genome shotgun (WGS) entry which is preliminary data.</text>
</comment>
<dbReference type="EMBL" id="JASBWV010000008">
    <property type="protein sequence ID" value="KAJ9124887.1"/>
    <property type="molecule type" value="Genomic_DNA"/>
</dbReference>
<reference evidence="1" key="1">
    <citation type="submission" date="2023-04" db="EMBL/GenBank/DDBJ databases">
        <title>Draft Genome sequencing of Naganishia species isolated from polar environments using Oxford Nanopore Technology.</title>
        <authorList>
            <person name="Leo P."/>
            <person name="Venkateswaran K."/>
        </authorList>
    </citation>
    <scope>NUCLEOTIDE SEQUENCE</scope>
    <source>
        <strain evidence="1">DBVPG 5303</strain>
    </source>
</reference>
<keyword evidence="2" id="KW-1185">Reference proteome</keyword>